<dbReference type="Proteomes" id="UP000292452">
    <property type="component" value="Unassembled WGS sequence"/>
</dbReference>
<comment type="caution">
    <text evidence="2">The sequence shown here is derived from an EMBL/GenBank/DDBJ whole genome shotgun (WGS) entry which is preliminary data.</text>
</comment>
<evidence type="ECO:0008006" key="4">
    <source>
        <dbReference type="Google" id="ProtNLM"/>
    </source>
</evidence>
<evidence type="ECO:0000256" key="1">
    <source>
        <dbReference type="SAM" id="MobiDB-lite"/>
    </source>
</evidence>
<organism evidence="2 3">
    <name type="scientific">Streptomyces kasugaensis</name>
    <dbReference type="NCBI Taxonomy" id="1946"/>
    <lineage>
        <taxon>Bacteria</taxon>
        <taxon>Bacillati</taxon>
        <taxon>Actinomycetota</taxon>
        <taxon>Actinomycetes</taxon>
        <taxon>Kitasatosporales</taxon>
        <taxon>Streptomycetaceae</taxon>
        <taxon>Streptomyces</taxon>
    </lineage>
</organism>
<dbReference type="SUPFAM" id="SSF109998">
    <property type="entry name" value="Triger factor/SurA peptide-binding domain-like"/>
    <property type="match status" value="1"/>
</dbReference>
<proteinExistence type="predicted"/>
<evidence type="ECO:0000313" key="2">
    <source>
        <dbReference type="EMBL" id="TBO54858.1"/>
    </source>
</evidence>
<name>A0A4Q9HJP1_STRKA</name>
<gene>
    <name evidence="2" type="ORF">EYS09_36320</name>
</gene>
<dbReference type="Pfam" id="PF13624">
    <property type="entry name" value="SurA_N_3"/>
    <property type="match status" value="1"/>
</dbReference>
<feature type="region of interest" description="Disordered" evidence="1">
    <location>
        <begin position="1"/>
        <end position="36"/>
    </location>
</feature>
<dbReference type="InterPro" id="IPR027304">
    <property type="entry name" value="Trigger_fact/SurA_dom_sf"/>
</dbReference>
<reference evidence="2 3" key="1">
    <citation type="submission" date="2019-02" db="EMBL/GenBank/DDBJ databases">
        <title>Draft Genome Sequence of Streptomyces sp. AM-2504, identified by 16S rRNA comparative analysis as a Streptomyces Kasugaensis strain.</title>
        <authorList>
            <person name="Napolioni V."/>
            <person name="Giuliodori A.M."/>
            <person name="Spurio R."/>
            <person name="Fabbretti A."/>
        </authorList>
    </citation>
    <scope>NUCLEOTIDE SEQUENCE [LARGE SCALE GENOMIC DNA]</scope>
    <source>
        <strain evidence="2 3">AM-2504</strain>
    </source>
</reference>
<sequence length="250" mass="26843">MSPPASSHRWGCPHRPPPRRARRAAPHCSRSSPGGPVFRRRTALSVSATVALLAATPLLTACGSDARPGAAAIVDGKRITVSQLQAKVRDVRTAQGESPQGDRLIMSTGRLSLATLNGMIFEQVLARGAKDAGVTVGRRDVEQWRAAAEEQTGGPARLKVMWLQQGVAPDRIDATVRNQLLLDGLAKHLGADRRQPQGQQQLAASLAKTSRAMGIEVNPRYGTWDDKQVILAEAKDPWITTAPAPKPQQL</sequence>
<dbReference type="AlphaFoldDB" id="A0A4Q9HJP1"/>
<dbReference type="Gene3D" id="1.10.4030.10">
    <property type="entry name" value="Porin chaperone SurA, peptide-binding domain"/>
    <property type="match status" value="1"/>
</dbReference>
<evidence type="ECO:0000313" key="3">
    <source>
        <dbReference type="Proteomes" id="UP000292452"/>
    </source>
</evidence>
<keyword evidence="3" id="KW-1185">Reference proteome</keyword>
<dbReference type="EMBL" id="SIXH01000675">
    <property type="protein sequence ID" value="TBO54858.1"/>
    <property type="molecule type" value="Genomic_DNA"/>
</dbReference>
<feature type="compositionally biased region" description="Basic residues" evidence="1">
    <location>
        <begin position="16"/>
        <end position="25"/>
    </location>
</feature>
<accession>A0A4Q9HJP1</accession>
<protein>
    <recommendedName>
        <fullName evidence="4">Lipoprotein</fullName>
    </recommendedName>
</protein>